<dbReference type="GO" id="GO:0005634">
    <property type="term" value="C:nucleus"/>
    <property type="evidence" value="ECO:0007669"/>
    <property type="project" value="TreeGrafter"/>
</dbReference>
<dbReference type="GO" id="GO:0009411">
    <property type="term" value="P:response to UV"/>
    <property type="evidence" value="ECO:0007669"/>
    <property type="project" value="InterPro"/>
</dbReference>
<feature type="non-terminal residue" evidence="7">
    <location>
        <position position="360"/>
    </location>
</feature>
<dbReference type="GO" id="GO:0043504">
    <property type="term" value="P:mitochondrial DNA repair"/>
    <property type="evidence" value="ECO:0007669"/>
    <property type="project" value="TreeGrafter"/>
</dbReference>
<dbReference type="AlphaFoldDB" id="A0A164VAV0"/>
<keyword evidence="5" id="KW-0378">Hydrolase</keyword>
<dbReference type="GO" id="GO:0005739">
    <property type="term" value="C:mitochondrion"/>
    <property type="evidence" value="ECO:0007669"/>
    <property type="project" value="TreeGrafter"/>
</dbReference>
<dbReference type="SUPFAM" id="SSF51658">
    <property type="entry name" value="Xylose isomerase-like"/>
    <property type="match status" value="1"/>
</dbReference>
<reference evidence="7 8" key="1">
    <citation type="journal article" date="2016" name="Mol. Biol. Evol.">
        <title>Comparative Genomics of Early-Diverging Mushroom-Forming Fungi Provides Insights into the Origins of Lignocellulose Decay Capabilities.</title>
        <authorList>
            <person name="Nagy L.G."/>
            <person name="Riley R."/>
            <person name="Tritt A."/>
            <person name="Adam C."/>
            <person name="Daum C."/>
            <person name="Floudas D."/>
            <person name="Sun H."/>
            <person name="Yadav J.S."/>
            <person name="Pangilinan J."/>
            <person name="Larsson K.H."/>
            <person name="Matsuura K."/>
            <person name="Barry K."/>
            <person name="Labutti K."/>
            <person name="Kuo R."/>
            <person name="Ohm R.A."/>
            <person name="Bhattacharya S.S."/>
            <person name="Shirouzu T."/>
            <person name="Yoshinaga Y."/>
            <person name="Martin F.M."/>
            <person name="Grigoriev I.V."/>
            <person name="Hibbett D.S."/>
        </authorList>
    </citation>
    <scope>NUCLEOTIDE SEQUENCE [LARGE SCALE GENOMIC DNA]</scope>
    <source>
        <strain evidence="7 8">HHB9708</strain>
    </source>
</reference>
<evidence type="ECO:0000256" key="6">
    <source>
        <dbReference type="ARBA" id="ARBA00023204"/>
    </source>
</evidence>
<proteinExistence type="predicted"/>
<dbReference type="InterPro" id="IPR004601">
    <property type="entry name" value="UvdE"/>
</dbReference>
<evidence type="ECO:0000256" key="4">
    <source>
        <dbReference type="ARBA" id="ARBA00022769"/>
    </source>
</evidence>
<evidence type="ECO:0000256" key="3">
    <source>
        <dbReference type="ARBA" id="ARBA00022763"/>
    </source>
</evidence>
<dbReference type="OrthoDB" id="541883at2759"/>
<keyword evidence="1" id="KW-0540">Nuclease</keyword>
<keyword evidence="8" id="KW-1185">Reference proteome</keyword>
<organism evidence="7 8">
    <name type="scientific">Sistotremastrum niveocremeum HHB9708</name>
    <dbReference type="NCBI Taxonomy" id="1314777"/>
    <lineage>
        <taxon>Eukaryota</taxon>
        <taxon>Fungi</taxon>
        <taxon>Dikarya</taxon>
        <taxon>Basidiomycota</taxon>
        <taxon>Agaricomycotina</taxon>
        <taxon>Agaricomycetes</taxon>
        <taxon>Sistotremastrales</taxon>
        <taxon>Sistotremastraceae</taxon>
        <taxon>Sertulicium</taxon>
        <taxon>Sertulicium niveocremeum</taxon>
    </lineage>
</organism>
<protein>
    <submittedName>
        <fullName evidence="7">UV-endonuclease UvdE</fullName>
    </submittedName>
</protein>
<keyword evidence="6" id="KW-0234">DNA repair</keyword>
<dbReference type="EMBL" id="KV419405">
    <property type="protein sequence ID" value="KZS93986.1"/>
    <property type="molecule type" value="Genomic_DNA"/>
</dbReference>
<feature type="non-terminal residue" evidence="7">
    <location>
        <position position="1"/>
    </location>
</feature>
<dbReference type="InterPro" id="IPR036237">
    <property type="entry name" value="Xyl_isomerase-like_sf"/>
</dbReference>
<keyword evidence="3" id="KW-0227">DNA damage</keyword>
<dbReference type="PANTHER" id="PTHR31290">
    <property type="entry name" value="UV-DAMAGE ENDONUCLEASE"/>
    <property type="match status" value="1"/>
</dbReference>
<dbReference type="GO" id="GO:0016787">
    <property type="term" value="F:hydrolase activity"/>
    <property type="evidence" value="ECO:0007669"/>
    <property type="project" value="UniProtKB-KW"/>
</dbReference>
<keyword evidence="4" id="KW-0228">DNA excision</keyword>
<evidence type="ECO:0000256" key="2">
    <source>
        <dbReference type="ARBA" id="ARBA00022759"/>
    </source>
</evidence>
<dbReference type="Gene3D" id="3.20.20.150">
    <property type="entry name" value="Divalent-metal-dependent TIM barrel enzymes"/>
    <property type="match status" value="1"/>
</dbReference>
<dbReference type="GO" id="GO:0004519">
    <property type="term" value="F:endonuclease activity"/>
    <property type="evidence" value="ECO:0007669"/>
    <property type="project" value="UniProtKB-KW"/>
</dbReference>
<sequence length="360" mass="41377">EDGDGEEKPKKRKRKTKVKEPVVYLIPEVEKKTSTFKGRLGYACLNTILRALKPDSIFCSRTCRIDTINKNGLDHAKQLGLQNIRDLYKIIEWNEANKIRFMRMSSEMFPFSSHPKYGYDLSYADAELKAAGALAKKLGHRLTLHPGQFTQIGSPKEAVVDASIRELEYHCEIMDRMELDQDSVMIIHMGGVYGDKESTLNRFRVNYTERLSESIKRRLVLENDELCYNLDDLMPICDELNIPIVVDYHHDWISPHSSHNPSTSPHPPPFRTDLALPAFIPPPTWTRKGIRVKQHLSEPRPGAVSVMEKRAHADRCKTLPDALPDDIDLMIEAKDKEQAVFHLYRIYSLEEVISENLRPE</sequence>
<dbReference type="PANTHER" id="PTHR31290:SF5">
    <property type="entry name" value="UV-DAMAGE ENDONUCLEASE"/>
    <property type="match status" value="1"/>
</dbReference>
<evidence type="ECO:0000256" key="1">
    <source>
        <dbReference type="ARBA" id="ARBA00022722"/>
    </source>
</evidence>
<dbReference type="NCBIfam" id="TIGR00629">
    <property type="entry name" value="uvde"/>
    <property type="match status" value="1"/>
</dbReference>
<dbReference type="Pfam" id="PF03851">
    <property type="entry name" value="UvdE"/>
    <property type="match status" value="1"/>
</dbReference>
<keyword evidence="2 7" id="KW-0255">Endonuclease</keyword>
<evidence type="ECO:0000313" key="7">
    <source>
        <dbReference type="EMBL" id="KZS93986.1"/>
    </source>
</evidence>
<dbReference type="Proteomes" id="UP000076722">
    <property type="component" value="Unassembled WGS sequence"/>
</dbReference>
<dbReference type="GO" id="GO:0006289">
    <property type="term" value="P:nucleotide-excision repair"/>
    <property type="evidence" value="ECO:0007669"/>
    <property type="project" value="InterPro"/>
</dbReference>
<accession>A0A164VAV0</accession>
<evidence type="ECO:0000256" key="5">
    <source>
        <dbReference type="ARBA" id="ARBA00022801"/>
    </source>
</evidence>
<gene>
    <name evidence="7" type="ORF">SISNIDRAFT_384286</name>
</gene>
<dbReference type="STRING" id="1314777.A0A164VAV0"/>
<name>A0A164VAV0_9AGAM</name>
<evidence type="ECO:0000313" key="8">
    <source>
        <dbReference type="Proteomes" id="UP000076722"/>
    </source>
</evidence>